<proteinExistence type="predicted"/>
<accession>A0A5V0B9M8</accession>
<feature type="signal peptide" evidence="1">
    <location>
        <begin position="1"/>
        <end position="20"/>
    </location>
</feature>
<feature type="chain" id="PRO_5026320796" description="Lipoprotein" evidence="1">
    <location>
        <begin position="21"/>
        <end position="115"/>
    </location>
</feature>
<sequence>MKKLLILSCMVLLSGCGDNAPECNGDDTVNLVAEIAQTKDAIISTWLSNKVITGVKVADIRTQGTNKDNHISTCAANLNVIDRDTNKIAFTFPITYTAQLTDDGKNIYVNINGLP</sequence>
<reference evidence="2" key="1">
    <citation type="submission" date="2018-07" db="EMBL/GenBank/DDBJ databases">
        <authorList>
            <person name="Ashton P.M."/>
            <person name="Dallman T."/>
            <person name="Nair S."/>
            <person name="De Pinna E."/>
            <person name="Peters T."/>
            <person name="Grant K."/>
        </authorList>
    </citation>
    <scope>NUCLEOTIDE SEQUENCE</scope>
    <source>
        <strain evidence="2">245081</strain>
    </source>
</reference>
<dbReference type="EMBL" id="AAGVVM010000032">
    <property type="protein sequence ID" value="EBS5459248.1"/>
    <property type="molecule type" value="Genomic_DNA"/>
</dbReference>
<organism evidence="2">
    <name type="scientific">Salmonella enteritidis</name>
    <dbReference type="NCBI Taxonomy" id="149539"/>
    <lineage>
        <taxon>Bacteria</taxon>
        <taxon>Pseudomonadati</taxon>
        <taxon>Pseudomonadota</taxon>
        <taxon>Gammaproteobacteria</taxon>
        <taxon>Enterobacterales</taxon>
        <taxon>Enterobacteriaceae</taxon>
        <taxon>Salmonella</taxon>
    </lineage>
</organism>
<keyword evidence="1" id="KW-0732">Signal</keyword>
<dbReference type="PROSITE" id="PS51257">
    <property type="entry name" value="PROKAR_LIPOPROTEIN"/>
    <property type="match status" value="1"/>
</dbReference>
<name>A0A5V0B9M8_SALEN</name>
<comment type="caution">
    <text evidence="2">The sequence shown here is derived from an EMBL/GenBank/DDBJ whole genome shotgun (WGS) entry which is preliminary data.</text>
</comment>
<evidence type="ECO:0000313" key="2">
    <source>
        <dbReference type="EMBL" id="EBS5459248.1"/>
    </source>
</evidence>
<gene>
    <name evidence="2" type="ORF">DUU06_16425</name>
</gene>
<evidence type="ECO:0008006" key="3">
    <source>
        <dbReference type="Google" id="ProtNLM"/>
    </source>
</evidence>
<dbReference type="AlphaFoldDB" id="A0A5V0B9M8"/>
<protein>
    <recommendedName>
        <fullName evidence="3">Lipoprotein</fullName>
    </recommendedName>
</protein>
<evidence type="ECO:0000256" key="1">
    <source>
        <dbReference type="SAM" id="SignalP"/>
    </source>
</evidence>